<gene>
    <name evidence="5" type="ORF">BD749_0122</name>
</gene>
<dbReference type="InterPro" id="IPR005467">
    <property type="entry name" value="His_kinase_dom"/>
</dbReference>
<evidence type="ECO:0000259" key="4">
    <source>
        <dbReference type="PROSITE" id="PS50109"/>
    </source>
</evidence>
<dbReference type="InterPro" id="IPR036890">
    <property type="entry name" value="HATPase_C_sf"/>
</dbReference>
<dbReference type="SMART" id="SM00387">
    <property type="entry name" value="HATPase_c"/>
    <property type="match status" value="1"/>
</dbReference>
<evidence type="ECO:0000313" key="6">
    <source>
        <dbReference type="Proteomes" id="UP000233782"/>
    </source>
</evidence>
<dbReference type="EMBL" id="PJMU01000001">
    <property type="protein sequence ID" value="PKV75184.1"/>
    <property type="molecule type" value="Genomic_DNA"/>
</dbReference>
<dbReference type="RefSeq" id="WP_101442448.1">
    <property type="nucleotide sequence ID" value="NZ_PJMU01000001.1"/>
</dbReference>
<dbReference type="SUPFAM" id="SSF55781">
    <property type="entry name" value="GAF domain-like"/>
    <property type="match status" value="1"/>
</dbReference>
<dbReference type="AlphaFoldDB" id="A0A2N3V0N8"/>
<dbReference type="InterPro" id="IPR003018">
    <property type="entry name" value="GAF"/>
</dbReference>
<dbReference type="CDD" id="cd00082">
    <property type="entry name" value="HisKA"/>
    <property type="match status" value="1"/>
</dbReference>
<dbReference type="Pfam" id="PF02518">
    <property type="entry name" value="HATPase_c"/>
    <property type="match status" value="1"/>
</dbReference>
<dbReference type="Gene3D" id="1.10.287.130">
    <property type="match status" value="1"/>
</dbReference>
<dbReference type="PROSITE" id="PS50109">
    <property type="entry name" value="HIS_KIN"/>
    <property type="match status" value="1"/>
</dbReference>
<dbReference type="InterPro" id="IPR004358">
    <property type="entry name" value="Sig_transdc_His_kin-like_C"/>
</dbReference>
<accession>A0A2N3V0N8</accession>
<dbReference type="SUPFAM" id="SSF55874">
    <property type="entry name" value="ATPase domain of HSP90 chaperone/DNA topoisomerase II/histidine kinase"/>
    <property type="match status" value="1"/>
</dbReference>
<keyword evidence="5" id="KW-0808">Transferase</keyword>
<evidence type="ECO:0000256" key="3">
    <source>
        <dbReference type="ARBA" id="ARBA00022553"/>
    </source>
</evidence>
<evidence type="ECO:0000313" key="5">
    <source>
        <dbReference type="EMBL" id="PKV75184.1"/>
    </source>
</evidence>
<name>A0A2N3V0N8_9BACT</name>
<organism evidence="5 6">
    <name type="scientific">Pontibacter ramchanderi</name>
    <dbReference type="NCBI Taxonomy" id="1179743"/>
    <lineage>
        <taxon>Bacteria</taxon>
        <taxon>Pseudomonadati</taxon>
        <taxon>Bacteroidota</taxon>
        <taxon>Cytophagia</taxon>
        <taxon>Cytophagales</taxon>
        <taxon>Hymenobacteraceae</taxon>
        <taxon>Pontibacter</taxon>
    </lineage>
</organism>
<sequence>MSTASMHQPLPQQAPYSGNENARVLDLMSFDLDYSALEKEFKTLTALAARVTGTQISLINLIDLYTQWTVASHGFPTEQCPRENTVCQYTILEPDHLEVKNLQEDERFKDLSGIKDGPMLRYYFGVPLRTPEGHNIGALCVMDTDEVTLSEEQVELLKALAHEVVQRLVLLKEVRQLRSELTEARAMNKRVAHDVRGPIGGIMGLAQRLIQKEGKSGSEEILKISQMVHKSATSLLALADEILRPTQQATNQSTIQNGITLSAFKEALEQLFQPQASEKAIGFTVHINEKLGDITFTKTKLMQIVVNLVSNALKFTPPLGEVTVHLDLTLSQNNRVLRIVVQDTGIGLSQEQVDAMVLGQAPSTSGTLGEAGYGMGLQLVRQLLKSLHGTMQIKSTPGQGSAFELFIPIGTVSHIG</sequence>
<dbReference type="InterPro" id="IPR029016">
    <property type="entry name" value="GAF-like_dom_sf"/>
</dbReference>
<dbReference type="InterPro" id="IPR003661">
    <property type="entry name" value="HisK_dim/P_dom"/>
</dbReference>
<evidence type="ECO:0000256" key="2">
    <source>
        <dbReference type="ARBA" id="ARBA00012438"/>
    </source>
</evidence>
<dbReference type="Pfam" id="PF01590">
    <property type="entry name" value="GAF"/>
    <property type="match status" value="1"/>
</dbReference>
<dbReference type="GO" id="GO:0000155">
    <property type="term" value="F:phosphorelay sensor kinase activity"/>
    <property type="evidence" value="ECO:0007669"/>
    <property type="project" value="InterPro"/>
</dbReference>
<feature type="domain" description="Histidine kinase" evidence="4">
    <location>
        <begin position="190"/>
        <end position="411"/>
    </location>
</feature>
<dbReference type="Gene3D" id="3.30.450.40">
    <property type="match status" value="1"/>
</dbReference>
<dbReference type="PRINTS" id="PR00344">
    <property type="entry name" value="BCTRLSENSOR"/>
</dbReference>
<dbReference type="Gene3D" id="3.30.565.10">
    <property type="entry name" value="Histidine kinase-like ATPase, C-terminal domain"/>
    <property type="match status" value="1"/>
</dbReference>
<dbReference type="Proteomes" id="UP000233782">
    <property type="component" value="Unassembled WGS sequence"/>
</dbReference>
<evidence type="ECO:0000256" key="1">
    <source>
        <dbReference type="ARBA" id="ARBA00000085"/>
    </source>
</evidence>
<proteinExistence type="predicted"/>
<keyword evidence="5" id="KW-0418">Kinase</keyword>
<dbReference type="SMART" id="SM00065">
    <property type="entry name" value="GAF"/>
    <property type="match status" value="1"/>
</dbReference>
<keyword evidence="6" id="KW-1185">Reference proteome</keyword>
<dbReference type="InterPro" id="IPR036097">
    <property type="entry name" value="HisK_dim/P_sf"/>
</dbReference>
<dbReference type="PANTHER" id="PTHR43102:SF2">
    <property type="entry name" value="GAF DOMAIN-CONTAINING PROTEIN"/>
    <property type="match status" value="1"/>
</dbReference>
<comment type="caution">
    <text evidence="5">The sequence shown here is derived from an EMBL/GenBank/DDBJ whole genome shotgun (WGS) entry which is preliminary data.</text>
</comment>
<dbReference type="PANTHER" id="PTHR43102">
    <property type="entry name" value="SLR1143 PROTEIN"/>
    <property type="match status" value="1"/>
</dbReference>
<reference evidence="5 6" key="1">
    <citation type="submission" date="2017-12" db="EMBL/GenBank/DDBJ databases">
        <title>Genomic Encyclopedia of Type Strains, Phase III (KMG-III): the genomes of soil and plant-associated and newly described type strains.</title>
        <authorList>
            <person name="Whitman W."/>
        </authorList>
    </citation>
    <scope>NUCLEOTIDE SEQUENCE [LARGE SCALE GENOMIC DNA]</scope>
    <source>
        <strain evidence="5 6">LP43</strain>
    </source>
</reference>
<dbReference type="SUPFAM" id="SSF47384">
    <property type="entry name" value="Homodimeric domain of signal transducing histidine kinase"/>
    <property type="match status" value="1"/>
</dbReference>
<comment type="catalytic activity">
    <reaction evidence="1">
        <text>ATP + protein L-histidine = ADP + protein N-phospho-L-histidine.</text>
        <dbReference type="EC" id="2.7.13.3"/>
    </reaction>
</comment>
<dbReference type="EC" id="2.7.13.3" evidence="2"/>
<dbReference type="OrthoDB" id="9811889at2"/>
<keyword evidence="3" id="KW-0597">Phosphoprotein</keyword>
<protein>
    <recommendedName>
        <fullName evidence="2">histidine kinase</fullName>
        <ecNumber evidence="2">2.7.13.3</ecNumber>
    </recommendedName>
</protein>
<dbReference type="InterPro" id="IPR003594">
    <property type="entry name" value="HATPase_dom"/>
</dbReference>